<evidence type="ECO:0000313" key="8">
    <source>
        <dbReference type="EMBL" id="MFD1696476.1"/>
    </source>
</evidence>
<gene>
    <name evidence="8" type="ORF">ACFSC7_13185</name>
</gene>
<comment type="caution">
    <text evidence="8">The sequence shown here is derived from an EMBL/GenBank/DDBJ whole genome shotgun (WGS) entry which is preliminary data.</text>
</comment>
<keyword evidence="8" id="KW-0032">Aminotransferase</keyword>
<feature type="region of interest" description="Disordered" evidence="6">
    <location>
        <begin position="1"/>
        <end position="29"/>
    </location>
</feature>
<evidence type="ECO:0000256" key="4">
    <source>
        <dbReference type="ARBA" id="ARBA00023125"/>
    </source>
</evidence>
<dbReference type="PANTHER" id="PTHR46577">
    <property type="entry name" value="HTH-TYPE TRANSCRIPTIONAL REGULATORY PROTEIN GABR"/>
    <property type="match status" value="1"/>
</dbReference>
<dbReference type="EMBL" id="JBHUFA010000004">
    <property type="protein sequence ID" value="MFD1696476.1"/>
    <property type="molecule type" value="Genomic_DNA"/>
</dbReference>
<evidence type="ECO:0000313" key="9">
    <source>
        <dbReference type="Proteomes" id="UP001597327"/>
    </source>
</evidence>
<dbReference type="Pfam" id="PF00392">
    <property type="entry name" value="GntR"/>
    <property type="match status" value="1"/>
</dbReference>
<dbReference type="InterPro" id="IPR004839">
    <property type="entry name" value="Aminotransferase_I/II_large"/>
</dbReference>
<name>A0ABW4JY56_9HYPH</name>
<evidence type="ECO:0000256" key="3">
    <source>
        <dbReference type="ARBA" id="ARBA00023015"/>
    </source>
</evidence>
<comment type="similarity">
    <text evidence="1">In the C-terminal section; belongs to the class-I pyridoxal-phosphate-dependent aminotransferase family.</text>
</comment>
<keyword evidence="9" id="KW-1185">Reference proteome</keyword>
<sequence>MTRPVSSSSSEADRSTRRGGEGMLSLPEGLVTLDRGSDVPLSQQIYRSLREAVRAGHLRAGLKLPSSRSLAAGLGVSRSTLNAALDLLQAEEIIQVRPGSGAVVSSPDLRAALSGSLPDLRGGMGGDSRRSGLSARGALQAENLRGDSWARSPGALEPGTPALDVFPHDLWGRALRRAARHVPGPELLYHEATGHPRLRQVLADYLALERGVKATPEQILVTCGMQALLSCLAQALADPGDLALIEDPGYLGARSAFHGAGLQVRGLPVDEHGADPQQIGTGRAAPKLIYVTPSHHYPFGTRMPLQRRLALIEAVRLGGGLILEDDYDSEFLFDGRPVAALQGLAREGEVIYMGTFSKSFLPGLRLAYCVLPADLVEPMRRVFRQTGHLANVHAQIALAELMEGGEYRAHLKRIRSTYLSRGLRLVEVLREALGNRISVEVPTGNVQVTLTLNGCGDDEALARRLQQKGFAVSPLSPCYVDREAQAGLIVGFAGATERQITAFARELRHCLD</sequence>
<dbReference type="CDD" id="cd00609">
    <property type="entry name" value="AAT_like"/>
    <property type="match status" value="1"/>
</dbReference>
<protein>
    <submittedName>
        <fullName evidence="8">PLP-dependent aminotransferase family protein</fullName>
    </submittedName>
</protein>
<dbReference type="Gene3D" id="3.40.640.10">
    <property type="entry name" value="Type I PLP-dependent aspartate aminotransferase-like (Major domain)"/>
    <property type="match status" value="1"/>
</dbReference>
<dbReference type="SMART" id="SM00345">
    <property type="entry name" value="HTH_GNTR"/>
    <property type="match status" value="1"/>
</dbReference>
<reference evidence="9" key="1">
    <citation type="journal article" date="2019" name="Int. J. Syst. Evol. Microbiol.">
        <title>The Global Catalogue of Microorganisms (GCM) 10K type strain sequencing project: providing services to taxonomists for standard genome sequencing and annotation.</title>
        <authorList>
            <consortium name="The Broad Institute Genomics Platform"/>
            <consortium name="The Broad Institute Genome Sequencing Center for Infectious Disease"/>
            <person name="Wu L."/>
            <person name="Ma J."/>
        </authorList>
    </citation>
    <scope>NUCLEOTIDE SEQUENCE [LARGE SCALE GENOMIC DNA]</scope>
    <source>
        <strain evidence="9">JCM 3369</strain>
    </source>
</reference>
<evidence type="ECO:0000256" key="2">
    <source>
        <dbReference type="ARBA" id="ARBA00022898"/>
    </source>
</evidence>
<dbReference type="CDD" id="cd07377">
    <property type="entry name" value="WHTH_GntR"/>
    <property type="match status" value="1"/>
</dbReference>
<dbReference type="PANTHER" id="PTHR46577:SF1">
    <property type="entry name" value="HTH-TYPE TRANSCRIPTIONAL REGULATORY PROTEIN GABR"/>
    <property type="match status" value="1"/>
</dbReference>
<dbReference type="InterPro" id="IPR015421">
    <property type="entry name" value="PyrdxlP-dep_Trfase_major"/>
</dbReference>
<dbReference type="InterPro" id="IPR015424">
    <property type="entry name" value="PyrdxlP-dep_Trfase"/>
</dbReference>
<proteinExistence type="inferred from homology"/>
<evidence type="ECO:0000259" key="7">
    <source>
        <dbReference type="PROSITE" id="PS50949"/>
    </source>
</evidence>
<dbReference type="SUPFAM" id="SSF46785">
    <property type="entry name" value="Winged helix' DNA-binding domain"/>
    <property type="match status" value="1"/>
</dbReference>
<feature type="compositionally biased region" description="Basic and acidic residues" evidence="6">
    <location>
        <begin position="11"/>
        <end position="20"/>
    </location>
</feature>
<dbReference type="Proteomes" id="UP001597327">
    <property type="component" value="Unassembled WGS sequence"/>
</dbReference>
<dbReference type="Pfam" id="PF00155">
    <property type="entry name" value="Aminotran_1_2"/>
    <property type="match status" value="1"/>
</dbReference>
<accession>A0ABW4JY56</accession>
<keyword evidence="3" id="KW-0805">Transcription regulation</keyword>
<dbReference type="InterPro" id="IPR051446">
    <property type="entry name" value="HTH_trans_reg/aminotransferase"/>
</dbReference>
<keyword evidence="4" id="KW-0238">DNA-binding</keyword>
<dbReference type="Gene3D" id="1.10.10.10">
    <property type="entry name" value="Winged helix-like DNA-binding domain superfamily/Winged helix DNA-binding domain"/>
    <property type="match status" value="1"/>
</dbReference>
<keyword evidence="5" id="KW-0804">Transcription</keyword>
<dbReference type="RefSeq" id="WP_208998766.1">
    <property type="nucleotide sequence ID" value="NZ_JBHUFA010000004.1"/>
</dbReference>
<dbReference type="InterPro" id="IPR036388">
    <property type="entry name" value="WH-like_DNA-bd_sf"/>
</dbReference>
<keyword evidence="8" id="KW-0808">Transferase</keyword>
<evidence type="ECO:0000256" key="1">
    <source>
        <dbReference type="ARBA" id="ARBA00005384"/>
    </source>
</evidence>
<feature type="domain" description="HTH gntR-type" evidence="7">
    <location>
        <begin position="39"/>
        <end position="107"/>
    </location>
</feature>
<evidence type="ECO:0000256" key="5">
    <source>
        <dbReference type="ARBA" id="ARBA00023163"/>
    </source>
</evidence>
<dbReference type="PROSITE" id="PS50949">
    <property type="entry name" value="HTH_GNTR"/>
    <property type="match status" value="1"/>
</dbReference>
<dbReference type="SUPFAM" id="SSF53383">
    <property type="entry name" value="PLP-dependent transferases"/>
    <property type="match status" value="1"/>
</dbReference>
<dbReference type="GO" id="GO:0008483">
    <property type="term" value="F:transaminase activity"/>
    <property type="evidence" value="ECO:0007669"/>
    <property type="project" value="UniProtKB-KW"/>
</dbReference>
<keyword evidence="2" id="KW-0663">Pyridoxal phosphate</keyword>
<dbReference type="PRINTS" id="PR00035">
    <property type="entry name" value="HTHGNTR"/>
</dbReference>
<evidence type="ECO:0000256" key="6">
    <source>
        <dbReference type="SAM" id="MobiDB-lite"/>
    </source>
</evidence>
<feature type="compositionally biased region" description="Low complexity" evidence="6">
    <location>
        <begin position="1"/>
        <end position="10"/>
    </location>
</feature>
<organism evidence="8 9">
    <name type="scientific">Roseibium aestuarii</name>
    <dbReference type="NCBI Taxonomy" id="2600299"/>
    <lineage>
        <taxon>Bacteria</taxon>
        <taxon>Pseudomonadati</taxon>
        <taxon>Pseudomonadota</taxon>
        <taxon>Alphaproteobacteria</taxon>
        <taxon>Hyphomicrobiales</taxon>
        <taxon>Stappiaceae</taxon>
        <taxon>Roseibium</taxon>
    </lineage>
</organism>
<dbReference type="InterPro" id="IPR000524">
    <property type="entry name" value="Tscrpt_reg_HTH_GntR"/>
</dbReference>
<dbReference type="InterPro" id="IPR036390">
    <property type="entry name" value="WH_DNA-bd_sf"/>
</dbReference>